<organism evidence="5 6">
    <name type="scientific">Calocera cornea HHB12733</name>
    <dbReference type="NCBI Taxonomy" id="1353952"/>
    <lineage>
        <taxon>Eukaryota</taxon>
        <taxon>Fungi</taxon>
        <taxon>Dikarya</taxon>
        <taxon>Basidiomycota</taxon>
        <taxon>Agaricomycotina</taxon>
        <taxon>Dacrymycetes</taxon>
        <taxon>Dacrymycetales</taxon>
        <taxon>Dacrymycetaceae</taxon>
        <taxon>Calocera</taxon>
    </lineage>
</organism>
<dbReference type="Pfam" id="PF00389">
    <property type="entry name" value="2-Hacid_dh"/>
    <property type="match status" value="1"/>
</dbReference>
<evidence type="ECO:0000256" key="2">
    <source>
        <dbReference type="RuleBase" id="RU003719"/>
    </source>
</evidence>
<keyword evidence="1 2" id="KW-0560">Oxidoreductase</keyword>
<gene>
    <name evidence="5" type="ORF">CALCODRAFT_451983</name>
</gene>
<dbReference type="InParanoid" id="A0A165GNN3"/>
<dbReference type="Proteomes" id="UP000076842">
    <property type="component" value="Unassembled WGS sequence"/>
</dbReference>
<sequence>MGKHAAIISGEIKRAQAEWAELGKTHDVLFWGNRTRDQLIADLPKLAAQKKYDAIAFMPGGGWQGAVDQELLGAFEGHGLRYINGMGAGYDHVDLDWVTNKLGAYFINNPGAVSHPTATTTTILILECIRWTSQMEGRTRRGEWKFGLGLSPDPRDVVVGIIGLGTIGKIVRDQIQGFGTKVVYTQRHKLPESDEKGATFLPFDELIATADVISLLTPLTPETFHLIGEKEIAKMKKGVMIVNTSRGKGVIVCSKSALCLRATTVLDEHALVAALQSGHVDRVGLDVYENEPYPHPYLLTTEKATVFPHNGSGTQRVIRDGELEILGNIRTWLETGTAPNAVNSPAA</sequence>
<dbReference type="FunCoup" id="A0A165GNN3">
    <property type="interactions" value="318"/>
</dbReference>
<dbReference type="STRING" id="1353952.A0A165GNN3"/>
<name>A0A165GNN3_9BASI</name>
<dbReference type="PANTHER" id="PTHR10996:SF129">
    <property type="entry name" value="2-HYDROXYACID DEHYDROGENASE C1773.17C-RELATED"/>
    <property type="match status" value="1"/>
</dbReference>
<dbReference type="OrthoDB" id="298012at2759"/>
<dbReference type="Gene3D" id="3.40.50.720">
    <property type="entry name" value="NAD(P)-binding Rossmann-like Domain"/>
    <property type="match status" value="2"/>
</dbReference>
<evidence type="ECO:0000259" key="4">
    <source>
        <dbReference type="Pfam" id="PF02826"/>
    </source>
</evidence>
<dbReference type="InterPro" id="IPR036291">
    <property type="entry name" value="NAD(P)-bd_dom_sf"/>
</dbReference>
<evidence type="ECO:0000256" key="1">
    <source>
        <dbReference type="ARBA" id="ARBA00023002"/>
    </source>
</evidence>
<dbReference type="SUPFAM" id="SSF51735">
    <property type="entry name" value="NAD(P)-binding Rossmann-fold domains"/>
    <property type="match status" value="1"/>
</dbReference>
<dbReference type="Pfam" id="PF02826">
    <property type="entry name" value="2-Hacid_dh_C"/>
    <property type="match status" value="2"/>
</dbReference>
<feature type="domain" description="D-isomer specific 2-hydroxyacid dehydrogenase NAD-binding" evidence="4">
    <location>
        <begin position="124"/>
        <end position="249"/>
    </location>
</feature>
<dbReference type="GO" id="GO:0051287">
    <property type="term" value="F:NAD binding"/>
    <property type="evidence" value="ECO:0007669"/>
    <property type="project" value="InterPro"/>
</dbReference>
<reference evidence="5 6" key="1">
    <citation type="journal article" date="2016" name="Mol. Biol. Evol.">
        <title>Comparative Genomics of Early-Diverging Mushroom-Forming Fungi Provides Insights into the Origins of Lignocellulose Decay Capabilities.</title>
        <authorList>
            <person name="Nagy L.G."/>
            <person name="Riley R."/>
            <person name="Tritt A."/>
            <person name="Adam C."/>
            <person name="Daum C."/>
            <person name="Floudas D."/>
            <person name="Sun H."/>
            <person name="Yadav J.S."/>
            <person name="Pangilinan J."/>
            <person name="Larsson K.H."/>
            <person name="Matsuura K."/>
            <person name="Barry K."/>
            <person name="Labutti K."/>
            <person name="Kuo R."/>
            <person name="Ohm R.A."/>
            <person name="Bhattacharya S.S."/>
            <person name="Shirouzu T."/>
            <person name="Yoshinaga Y."/>
            <person name="Martin F.M."/>
            <person name="Grigoriev I.V."/>
            <person name="Hibbett D.S."/>
        </authorList>
    </citation>
    <scope>NUCLEOTIDE SEQUENCE [LARGE SCALE GENOMIC DNA]</scope>
    <source>
        <strain evidence="5 6">HHB12733</strain>
    </source>
</reference>
<dbReference type="GO" id="GO:0030267">
    <property type="term" value="F:glyoxylate reductase (NADPH) activity"/>
    <property type="evidence" value="ECO:0007669"/>
    <property type="project" value="TreeGrafter"/>
</dbReference>
<protein>
    <submittedName>
        <fullName evidence="5">Uncharacterized protein</fullName>
    </submittedName>
</protein>
<evidence type="ECO:0000259" key="3">
    <source>
        <dbReference type="Pfam" id="PF00389"/>
    </source>
</evidence>
<dbReference type="InterPro" id="IPR006140">
    <property type="entry name" value="D-isomer_DH_NAD-bd"/>
</dbReference>
<proteinExistence type="inferred from homology"/>
<dbReference type="GO" id="GO:0005829">
    <property type="term" value="C:cytosol"/>
    <property type="evidence" value="ECO:0007669"/>
    <property type="project" value="TreeGrafter"/>
</dbReference>
<dbReference type="EMBL" id="KV423953">
    <property type="protein sequence ID" value="KZT58290.1"/>
    <property type="molecule type" value="Genomic_DNA"/>
</dbReference>
<dbReference type="AlphaFoldDB" id="A0A165GNN3"/>
<feature type="domain" description="D-isomer specific 2-hydroxyacid dehydrogenase NAD-binding" evidence="4">
    <location>
        <begin position="264"/>
        <end position="311"/>
    </location>
</feature>
<keyword evidence="6" id="KW-1185">Reference proteome</keyword>
<accession>A0A165GNN3</accession>
<dbReference type="InterPro" id="IPR006139">
    <property type="entry name" value="D-isomer_2_OHA_DH_cat_dom"/>
</dbReference>
<dbReference type="InterPro" id="IPR050223">
    <property type="entry name" value="D-isomer_2-hydroxyacid_DH"/>
</dbReference>
<evidence type="ECO:0000313" key="6">
    <source>
        <dbReference type="Proteomes" id="UP000076842"/>
    </source>
</evidence>
<feature type="domain" description="D-isomer specific 2-hydroxyacid dehydrogenase catalytic" evidence="3">
    <location>
        <begin position="15"/>
        <end position="343"/>
    </location>
</feature>
<comment type="similarity">
    <text evidence="2">Belongs to the D-isomer specific 2-hydroxyacid dehydrogenase family.</text>
</comment>
<dbReference type="GO" id="GO:0016618">
    <property type="term" value="F:hydroxypyruvate reductase [NAD(P)H] activity"/>
    <property type="evidence" value="ECO:0007669"/>
    <property type="project" value="TreeGrafter"/>
</dbReference>
<evidence type="ECO:0000313" key="5">
    <source>
        <dbReference type="EMBL" id="KZT58290.1"/>
    </source>
</evidence>
<dbReference type="PANTHER" id="PTHR10996">
    <property type="entry name" value="2-HYDROXYACID DEHYDROGENASE-RELATED"/>
    <property type="match status" value="1"/>
</dbReference>
<dbReference type="SUPFAM" id="SSF52283">
    <property type="entry name" value="Formate/glycerate dehydrogenase catalytic domain-like"/>
    <property type="match status" value="1"/>
</dbReference>